<evidence type="ECO:0000256" key="6">
    <source>
        <dbReference type="ARBA" id="ARBA00022989"/>
    </source>
</evidence>
<feature type="transmembrane region" description="Helical" evidence="12">
    <location>
        <begin position="488"/>
        <end position="511"/>
    </location>
</feature>
<evidence type="ECO:0000256" key="5">
    <source>
        <dbReference type="ARBA" id="ARBA00022692"/>
    </source>
</evidence>
<feature type="transmembrane region" description="Helical" evidence="12">
    <location>
        <begin position="560"/>
        <end position="581"/>
    </location>
</feature>
<evidence type="ECO:0000256" key="10">
    <source>
        <dbReference type="ARBA" id="ARBA00023201"/>
    </source>
</evidence>
<dbReference type="EMBL" id="JAHWGI010001056">
    <property type="protein sequence ID" value="KAK3921900.1"/>
    <property type="molecule type" value="Genomic_DNA"/>
</dbReference>
<dbReference type="GO" id="GO:0015293">
    <property type="term" value="F:symporter activity"/>
    <property type="evidence" value="ECO:0007669"/>
    <property type="project" value="TreeGrafter"/>
</dbReference>
<reference evidence="13" key="2">
    <citation type="journal article" date="2023" name="BMC Genomics">
        <title>Pest status, molecular evolution, and epigenetic factors derived from the genome assembly of Frankliniella fusca, a thysanopteran phytovirus vector.</title>
        <authorList>
            <person name="Catto M.A."/>
            <person name="Labadie P.E."/>
            <person name="Jacobson A.L."/>
            <person name="Kennedy G.G."/>
            <person name="Srinivasan R."/>
            <person name="Hunt B.G."/>
        </authorList>
    </citation>
    <scope>NUCLEOTIDE SEQUENCE</scope>
    <source>
        <strain evidence="13">PL_HMW_Pooled</strain>
    </source>
</reference>
<comment type="subcellular location">
    <subcellularLocation>
        <location evidence="1">Cell membrane</location>
        <topology evidence="1">Multi-pass membrane protein</topology>
    </subcellularLocation>
</comment>
<dbReference type="PANTHER" id="PTHR42985:SF21">
    <property type="entry name" value="SODIUM-DEPENDENT MULTIVITAMIN TRANSPORTER-LIKE PROTEIN"/>
    <property type="match status" value="1"/>
</dbReference>
<keyword evidence="7" id="KW-0915">Sodium</keyword>
<feature type="transmembrane region" description="Helical" evidence="12">
    <location>
        <begin position="59"/>
        <end position="76"/>
    </location>
</feature>
<comment type="caution">
    <text evidence="13">The sequence shown here is derived from an EMBL/GenBank/DDBJ whole genome shotgun (WGS) entry which is preliminary data.</text>
</comment>
<feature type="transmembrane region" description="Helical" evidence="12">
    <location>
        <begin position="236"/>
        <end position="259"/>
    </location>
</feature>
<gene>
    <name evidence="13" type="ORF">KUF71_011076</name>
</gene>
<keyword evidence="5 12" id="KW-0812">Transmembrane</keyword>
<evidence type="ECO:0000256" key="9">
    <source>
        <dbReference type="ARBA" id="ARBA00023136"/>
    </source>
</evidence>
<evidence type="ECO:0000256" key="11">
    <source>
        <dbReference type="RuleBase" id="RU362091"/>
    </source>
</evidence>
<feature type="transmembrane region" description="Helical" evidence="12">
    <location>
        <begin position="431"/>
        <end position="449"/>
    </location>
</feature>
<keyword evidence="9 12" id="KW-0472">Membrane</keyword>
<reference evidence="13" key="1">
    <citation type="submission" date="2021-07" db="EMBL/GenBank/DDBJ databases">
        <authorList>
            <person name="Catto M.A."/>
            <person name="Jacobson A."/>
            <person name="Kennedy G."/>
            <person name="Labadie P."/>
            <person name="Hunt B.G."/>
            <person name="Srinivasan R."/>
        </authorList>
    </citation>
    <scope>NUCLEOTIDE SEQUENCE</scope>
    <source>
        <strain evidence="13">PL_HMW_Pooled</strain>
        <tissue evidence="13">Head</tissue>
    </source>
</reference>
<evidence type="ECO:0000256" key="7">
    <source>
        <dbReference type="ARBA" id="ARBA00023053"/>
    </source>
</evidence>
<keyword evidence="6 12" id="KW-1133">Transmembrane helix</keyword>
<evidence type="ECO:0000256" key="12">
    <source>
        <dbReference type="SAM" id="Phobius"/>
    </source>
</evidence>
<feature type="transmembrane region" description="Helical" evidence="12">
    <location>
        <begin position="279"/>
        <end position="302"/>
    </location>
</feature>
<dbReference type="InterPro" id="IPR001734">
    <property type="entry name" value="Na/solute_symporter"/>
</dbReference>
<feature type="transmembrane region" description="Helical" evidence="12">
    <location>
        <begin position="97"/>
        <end position="117"/>
    </location>
</feature>
<evidence type="ECO:0000256" key="2">
    <source>
        <dbReference type="ARBA" id="ARBA00006434"/>
    </source>
</evidence>
<dbReference type="Pfam" id="PF00474">
    <property type="entry name" value="SSF"/>
    <property type="match status" value="1"/>
</dbReference>
<evidence type="ECO:0000256" key="8">
    <source>
        <dbReference type="ARBA" id="ARBA00023065"/>
    </source>
</evidence>
<keyword evidence="3" id="KW-0813">Transport</keyword>
<keyword evidence="14" id="KW-1185">Reference proteome</keyword>
<comment type="similarity">
    <text evidence="2 11">Belongs to the sodium:solute symporter (SSF) (TC 2.A.21) family.</text>
</comment>
<keyword evidence="8" id="KW-0406">Ion transport</keyword>
<keyword evidence="10" id="KW-0739">Sodium transport</keyword>
<feature type="transmembrane region" description="Helical" evidence="12">
    <location>
        <begin position="323"/>
        <end position="350"/>
    </location>
</feature>
<keyword evidence="4" id="KW-1003">Cell membrane</keyword>
<dbReference type="InterPro" id="IPR038377">
    <property type="entry name" value="Na/Glc_symporter_sf"/>
</dbReference>
<protein>
    <submittedName>
        <fullName evidence="13">Sodium-coupled monocarboxylate transporter 1</fullName>
    </submittedName>
</protein>
<evidence type="ECO:0000256" key="1">
    <source>
        <dbReference type="ARBA" id="ARBA00004651"/>
    </source>
</evidence>
<dbReference type="GO" id="GO:0006814">
    <property type="term" value="P:sodium ion transport"/>
    <property type="evidence" value="ECO:0007669"/>
    <property type="project" value="UniProtKB-KW"/>
</dbReference>
<dbReference type="Gene3D" id="1.20.1730.10">
    <property type="entry name" value="Sodium/glucose cotransporter"/>
    <property type="match status" value="1"/>
</dbReference>
<feature type="transmembrane region" description="Helical" evidence="12">
    <location>
        <begin position="385"/>
        <end position="410"/>
    </location>
</feature>
<dbReference type="PROSITE" id="PS50283">
    <property type="entry name" value="NA_SOLUT_SYMP_3"/>
    <property type="match status" value="1"/>
</dbReference>
<feature type="transmembrane region" description="Helical" evidence="12">
    <location>
        <begin position="205"/>
        <end position="229"/>
    </location>
</feature>
<dbReference type="CDD" id="cd11492">
    <property type="entry name" value="SLC5sbd_NIS-SMVT"/>
    <property type="match status" value="1"/>
</dbReference>
<evidence type="ECO:0000256" key="4">
    <source>
        <dbReference type="ARBA" id="ARBA00022475"/>
    </source>
</evidence>
<accession>A0AAE1HJT1</accession>
<feature type="transmembrane region" description="Helical" evidence="12">
    <location>
        <begin position="129"/>
        <end position="153"/>
    </location>
</feature>
<evidence type="ECO:0000313" key="14">
    <source>
        <dbReference type="Proteomes" id="UP001219518"/>
    </source>
</evidence>
<dbReference type="NCBIfam" id="TIGR00813">
    <property type="entry name" value="sss"/>
    <property type="match status" value="1"/>
</dbReference>
<evidence type="ECO:0000313" key="13">
    <source>
        <dbReference type="EMBL" id="KAK3921900.1"/>
    </source>
</evidence>
<organism evidence="13 14">
    <name type="scientific">Frankliniella fusca</name>
    <dbReference type="NCBI Taxonomy" id="407009"/>
    <lineage>
        <taxon>Eukaryota</taxon>
        <taxon>Metazoa</taxon>
        <taxon>Ecdysozoa</taxon>
        <taxon>Arthropoda</taxon>
        <taxon>Hexapoda</taxon>
        <taxon>Insecta</taxon>
        <taxon>Pterygota</taxon>
        <taxon>Neoptera</taxon>
        <taxon>Paraneoptera</taxon>
        <taxon>Thysanoptera</taxon>
        <taxon>Terebrantia</taxon>
        <taxon>Thripoidea</taxon>
        <taxon>Thripidae</taxon>
        <taxon>Frankliniella</taxon>
    </lineage>
</organism>
<sequence length="637" mass="68365">MSITFPATTATAYAASTTTATTTASTAMYASSPLPDTVTASAEASASFKMDLTFHPADYTLFILMMLLSALIGVYYGCYKRQNSVSEYLHGGKTMSVLPVAMSLISSNVSGITMLAVPAEMYLFGTQFALLGIMVFPAIIVVMYWFLPMFFNLQCNSSFEYLELRFDRRVRQLGSFLFALGQLLYMPVVIYVPCLALNQVSGVSIHLISPIACLICIFYTTLGGVKAVIWTDALQLFLLALASMAVILLGIVRLGGLGVLLERSLQGGRIELFNMDPSPYARCTFWNVGVGACITIVLNLGAGPSSVQRFLSVSTLREARLTSLYVAIGYFVTKVFSVVTGLVIFASYFYCDPLDKSVGVVKKGDQLVPYFVMDVGRDYPGLSGLFVAGVFSAALSTLSGGLNTLSGTLYTDFIEKFIPHKVSDERASVHMKIVSLAIGAFCVGMIFVVEHLGPVLQVAISFMGITAGAAYGLFALGMFFPTVNSKGALVGAFSCLVFMIITVGGNSLAMYRGQLTYPHLPTRTDGCLPNATVSDYFPTLPPDTPSPKDADLFPLFKVSYLYFSVLGMAVTTVVALIVSACTGGNDLEKADPDLFSPAVARFLPRSRKQKQQAADAAAAAAASLPMKEYKAVPVAEK</sequence>
<dbReference type="InterPro" id="IPR051163">
    <property type="entry name" value="Sodium:Solute_Symporter_SSF"/>
</dbReference>
<proteinExistence type="inferred from homology"/>
<dbReference type="Proteomes" id="UP001219518">
    <property type="component" value="Unassembled WGS sequence"/>
</dbReference>
<feature type="transmembrane region" description="Helical" evidence="12">
    <location>
        <begin position="173"/>
        <end position="193"/>
    </location>
</feature>
<dbReference type="AlphaFoldDB" id="A0AAE1HJT1"/>
<evidence type="ECO:0000256" key="3">
    <source>
        <dbReference type="ARBA" id="ARBA00022448"/>
    </source>
</evidence>
<dbReference type="GO" id="GO:0005886">
    <property type="term" value="C:plasma membrane"/>
    <property type="evidence" value="ECO:0007669"/>
    <property type="project" value="UniProtKB-SubCell"/>
</dbReference>
<feature type="transmembrane region" description="Helical" evidence="12">
    <location>
        <begin position="455"/>
        <end position="476"/>
    </location>
</feature>
<dbReference type="PANTHER" id="PTHR42985">
    <property type="entry name" value="SODIUM-COUPLED MONOCARBOXYLATE TRANSPORTER"/>
    <property type="match status" value="1"/>
</dbReference>
<name>A0AAE1HJT1_9NEOP</name>